<comment type="caution">
    <text evidence="6">The sequence shown here is derived from an EMBL/GenBank/DDBJ whole genome shotgun (WGS) entry which is preliminary data.</text>
</comment>
<comment type="similarity">
    <text evidence="4">Belongs to the serine/threonine dehydratase family. DsdA subfamily.</text>
</comment>
<dbReference type="InterPro" id="IPR036052">
    <property type="entry name" value="TrpB-like_PALP_sf"/>
</dbReference>
<dbReference type="InterPro" id="IPR011780">
    <property type="entry name" value="D_Ser_am_lyase"/>
</dbReference>
<feature type="modified residue" description="N6-(pyridoxal phosphate)lysine" evidence="4">
    <location>
        <position position="118"/>
    </location>
</feature>
<dbReference type="Pfam" id="PF00291">
    <property type="entry name" value="PALP"/>
    <property type="match status" value="1"/>
</dbReference>
<evidence type="ECO:0000256" key="3">
    <source>
        <dbReference type="ARBA" id="ARBA00023239"/>
    </source>
</evidence>
<keyword evidence="7" id="KW-1185">Reference proteome</keyword>
<gene>
    <name evidence="4" type="primary">dsdA</name>
    <name evidence="6" type="ORF">J2S05_001689</name>
</gene>
<dbReference type="EMBL" id="JAUSUA010000002">
    <property type="protein sequence ID" value="MDQ0206890.1"/>
    <property type="molecule type" value="Genomic_DNA"/>
</dbReference>
<name>A0ABT9YGA5_9BACI</name>
<proteinExistence type="inferred from homology"/>
<dbReference type="Proteomes" id="UP001225034">
    <property type="component" value="Unassembled WGS sequence"/>
</dbReference>
<dbReference type="Gene3D" id="3.40.50.1100">
    <property type="match status" value="2"/>
</dbReference>
<dbReference type="InterPro" id="IPR000634">
    <property type="entry name" value="Ser/Thr_deHydtase_PyrdxlP-BS"/>
</dbReference>
<reference evidence="6 7" key="1">
    <citation type="submission" date="2023-07" db="EMBL/GenBank/DDBJ databases">
        <title>Genomic Encyclopedia of Type Strains, Phase IV (KMG-IV): sequencing the most valuable type-strain genomes for metagenomic binning, comparative biology and taxonomic classification.</title>
        <authorList>
            <person name="Goeker M."/>
        </authorList>
    </citation>
    <scope>NUCLEOTIDE SEQUENCE [LARGE SCALE GENOMIC DNA]</scope>
    <source>
        <strain evidence="6 7">DSM 19154</strain>
    </source>
</reference>
<evidence type="ECO:0000256" key="4">
    <source>
        <dbReference type="HAMAP-Rule" id="MF_01030"/>
    </source>
</evidence>
<accession>A0ABT9YGA5</accession>
<dbReference type="PANTHER" id="PTHR48078:SF9">
    <property type="entry name" value="D-SERINE DEHYDRATASE"/>
    <property type="match status" value="1"/>
</dbReference>
<sequence length="448" mass="49684">MREHKKMKILDWERSFPLLEQITKRNPVLWLNPKYKRSPVHSSLTERDVKDAEQRLTRFAPYLAKVFPDTQKTKGIVESPLIRIKAGQAEIERRYICSIVGDLWLKADHELPISGSIKARGGIYEVLTHAESLAMEHGLLIQDDDYSILANESFQQFFSSYKIAVGSTGNLGLSIGVMGAKLGFQVTVHMSSDAKLWKKDLLRSRGVEVIEYDSDYSKAVEAGRKQAESDPKIHFVDDENSETLFLGYAVAALRLKKQLDEQEIQVDADHPLFVYLPCGVGGGPGGIAFGLKLVFGEHAHCFFVEPIHSPCMLLGMMTGEHDGVSVQDFGLDNRTIADGLAVGRASGFVGRVMDPLLSGIATVHDEELYKLQALLIDSENIHLEPSAAASLAGVLQVTSDSVGQTYLPKHQMENAVHIVWATGGSMVPVEQMNKDYEIGKRIWEDHQA</sequence>
<dbReference type="EC" id="4.3.1.18" evidence="4"/>
<dbReference type="HAMAP" id="MF_01030">
    <property type="entry name" value="D_Ser_dehydrat"/>
    <property type="match status" value="1"/>
</dbReference>
<dbReference type="PANTHER" id="PTHR48078">
    <property type="entry name" value="THREONINE DEHYDRATASE, MITOCHONDRIAL-RELATED"/>
    <property type="match status" value="1"/>
</dbReference>
<dbReference type="SUPFAM" id="SSF53686">
    <property type="entry name" value="Tryptophan synthase beta subunit-like PLP-dependent enzymes"/>
    <property type="match status" value="1"/>
</dbReference>
<dbReference type="GO" id="GO:0008721">
    <property type="term" value="F:D-serine ammonia-lyase activity"/>
    <property type="evidence" value="ECO:0007669"/>
    <property type="project" value="UniProtKB-EC"/>
</dbReference>
<dbReference type="RefSeq" id="WP_306981749.1">
    <property type="nucleotide sequence ID" value="NZ_JAUSUA010000002.1"/>
</dbReference>
<protein>
    <recommendedName>
        <fullName evidence="4">Probable D-serine dehydratase</fullName>
        <ecNumber evidence="4">4.3.1.18</ecNumber>
    </recommendedName>
    <alternativeName>
        <fullName evidence="4">D-serine deaminase</fullName>
        <shortName evidence="4">DSD</shortName>
    </alternativeName>
</protein>
<evidence type="ECO:0000256" key="2">
    <source>
        <dbReference type="ARBA" id="ARBA00022898"/>
    </source>
</evidence>
<dbReference type="NCBIfam" id="TIGR02035">
    <property type="entry name" value="D_Ser_am_lyase"/>
    <property type="match status" value="1"/>
</dbReference>
<evidence type="ECO:0000313" key="6">
    <source>
        <dbReference type="EMBL" id="MDQ0206890.1"/>
    </source>
</evidence>
<organism evidence="6 7">
    <name type="scientific">Alkalicoccobacillus murimartini</name>
    <dbReference type="NCBI Taxonomy" id="171685"/>
    <lineage>
        <taxon>Bacteria</taxon>
        <taxon>Bacillati</taxon>
        <taxon>Bacillota</taxon>
        <taxon>Bacilli</taxon>
        <taxon>Bacillales</taxon>
        <taxon>Bacillaceae</taxon>
        <taxon>Alkalicoccobacillus</taxon>
    </lineage>
</organism>
<dbReference type="CDD" id="cd06447">
    <property type="entry name" value="D-Ser-dehyd"/>
    <property type="match status" value="1"/>
</dbReference>
<dbReference type="InterPro" id="IPR001926">
    <property type="entry name" value="TrpB-like_PALP"/>
</dbReference>
<keyword evidence="2 4" id="KW-0663">Pyridoxal phosphate</keyword>
<keyword evidence="3 4" id="KW-0456">Lyase</keyword>
<feature type="domain" description="Tryptophan synthase beta chain-like PALP" evidence="5">
    <location>
        <begin position="101"/>
        <end position="396"/>
    </location>
</feature>
<evidence type="ECO:0000313" key="7">
    <source>
        <dbReference type="Proteomes" id="UP001225034"/>
    </source>
</evidence>
<dbReference type="NCBIfam" id="NF002823">
    <property type="entry name" value="PRK02991.1"/>
    <property type="match status" value="1"/>
</dbReference>
<evidence type="ECO:0000259" key="5">
    <source>
        <dbReference type="Pfam" id="PF00291"/>
    </source>
</evidence>
<dbReference type="InterPro" id="IPR050147">
    <property type="entry name" value="Ser/Thr_Dehydratase"/>
</dbReference>
<comment type="catalytic activity">
    <reaction evidence="4">
        <text>D-serine = pyruvate + NH4(+)</text>
        <dbReference type="Rhea" id="RHEA:13977"/>
        <dbReference type="ChEBI" id="CHEBI:15361"/>
        <dbReference type="ChEBI" id="CHEBI:28938"/>
        <dbReference type="ChEBI" id="CHEBI:35247"/>
        <dbReference type="EC" id="4.3.1.18"/>
    </reaction>
</comment>
<comment type="cofactor">
    <cofactor evidence="1 4">
        <name>pyridoxal 5'-phosphate</name>
        <dbReference type="ChEBI" id="CHEBI:597326"/>
    </cofactor>
</comment>
<dbReference type="PROSITE" id="PS00165">
    <property type="entry name" value="DEHYDRATASE_SER_THR"/>
    <property type="match status" value="1"/>
</dbReference>
<evidence type="ECO:0000256" key="1">
    <source>
        <dbReference type="ARBA" id="ARBA00001933"/>
    </source>
</evidence>